<feature type="non-terminal residue" evidence="1">
    <location>
        <position position="129"/>
    </location>
</feature>
<name>A0ACA9N595_9GLOM</name>
<gene>
    <name evidence="1" type="ORF">SPELUC_LOCUS8299</name>
</gene>
<evidence type="ECO:0000313" key="2">
    <source>
        <dbReference type="Proteomes" id="UP000789366"/>
    </source>
</evidence>
<dbReference type="EMBL" id="CAJVPW010012208">
    <property type="protein sequence ID" value="CAG8633286.1"/>
    <property type="molecule type" value="Genomic_DNA"/>
</dbReference>
<comment type="caution">
    <text evidence="1">The sequence shown here is derived from an EMBL/GenBank/DDBJ whole genome shotgun (WGS) entry which is preliminary data.</text>
</comment>
<reference evidence="1" key="1">
    <citation type="submission" date="2021-06" db="EMBL/GenBank/DDBJ databases">
        <authorList>
            <person name="Kallberg Y."/>
            <person name="Tangrot J."/>
            <person name="Rosling A."/>
        </authorList>
    </citation>
    <scope>NUCLEOTIDE SEQUENCE</scope>
    <source>
        <strain evidence="1">28 12/20/2015</strain>
    </source>
</reference>
<keyword evidence="2" id="KW-1185">Reference proteome</keyword>
<accession>A0ACA9N595</accession>
<evidence type="ECO:0000313" key="1">
    <source>
        <dbReference type="EMBL" id="CAG8633286.1"/>
    </source>
</evidence>
<proteinExistence type="predicted"/>
<dbReference type="Proteomes" id="UP000789366">
    <property type="component" value="Unassembled WGS sequence"/>
</dbReference>
<sequence length="129" mass="13897">MIYLIKEGKINAANVPTPRSHSAAVLLQDGRILYIGGISQTNPGEQGTPIDMKEIQVFDTVSLNWASKQAVFESTFIQPRSGHTANLAPDNKSIIIIGGTSGYGFASAAKPVMILLDISKEPYSYSELN</sequence>
<protein>
    <submittedName>
        <fullName evidence="1">13357_t:CDS:1</fullName>
    </submittedName>
</protein>
<organism evidence="1 2">
    <name type="scientific">Cetraspora pellucida</name>
    <dbReference type="NCBI Taxonomy" id="1433469"/>
    <lineage>
        <taxon>Eukaryota</taxon>
        <taxon>Fungi</taxon>
        <taxon>Fungi incertae sedis</taxon>
        <taxon>Mucoromycota</taxon>
        <taxon>Glomeromycotina</taxon>
        <taxon>Glomeromycetes</taxon>
        <taxon>Diversisporales</taxon>
        <taxon>Gigasporaceae</taxon>
        <taxon>Cetraspora</taxon>
    </lineage>
</organism>